<reference evidence="3" key="1">
    <citation type="journal article" date="2019" name="Int. J. Syst. Evol. Microbiol.">
        <title>The Global Catalogue of Microorganisms (GCM) 10K type strain sequencing project: providing services to taxonomists for standard genome sequencing and annotation.</title>
        <authorList>
            <consortium name="The Broad Institute Genomics Platform"/>
            <consortium name="The Broad Institute Genome Sequencing Center for Infectious Disease"/>
            <person name="Wu L."/>
            <person name="Ma J."/>
        </authorList>
    </citation>
    <scope>NUCLEOTIDE SEQUENCE [LARGE SCALE GENOMIC DNA]</scope>
    <source>
        <strain evidence="3">CCM 8933</strain>
    </source>
</reference>
<dbReference type="InterPro" id="IPR009526">
    <property type="entry name" value="DUF1146"/>
</dbReference>
<keyword evidence="1" id="KW-1133">Transmembrane helix</keyword>
<dbReference type="Proteomes" id="UP001596282">
    <property type="component" value="Unassembled WGS sequence"/>
</dbReference>
<keyword evidence="1" id="KW-0472">Membrane</keyword>
<keyword evidence="3" id="KW-1185">Reference proteome</keyword>
<sequence>MRYLGVQALLNLVSQFLFIWIAFWALQPLRLDRKMDARAPQQARALIVLLAVVIGYTASQFFWSFFDAVRNLVYLVR</sequence>
<evidence type="ECO:0000313" key="3">
    <source>
        <dbReference type="Proteomes" id="UP001596282"/>
    </source>
</evidence>
<accession>A0ABW1S152</accession>
<organism evidence="2 3">
    <name type="scientific">Lactiplantibacillus daowaiensis</name>
    <dbReference type="NCBI Taxonomy" id="2559918"/>
    <lineage>
        <taxon>Bacteria</taxon>
        <taxon>Bacillati</taxon>
        <taxon>Bacillota</taxon>
        <taxon>Bacilli</taxon>
        <taxon>Lactobacillales</taxon>
        <taxon>Lactobacillaceae</taxon>
        <taxon>Lactiplantibacillus</taxon>
    </lineage>
</organism>
<evidence type="ECO:0000256" key="1">
    <source>
        <dbReference type="SAM" id="Phobius"/>
    </source>
</evidence>
<dbReference type="RefSeq" id="WP_137628769.1">
    <property type="nucleotide sequence ID" value="NZ_BJDJ01000012.1"/>
</dbReference>
<proteinExistence type="predicted"/>
<dbReference type="EMBL" id="JBHSSC010000038">
    <property type="protein sequence ID" value="MFC6181462.1"/>
    <property type="molecule type" value="Genomic_DNA"/>
</dbReference>
<dbReference type="NCBIfam" id="TIGR02327">
    <property type="entry name" value="int_mem_ywzB"/>
    <property type="match status" value="1"/>
</dbReference>
<feature type="transmembrane region" description="Helical" evidence="1">
    <location>
        <begin position="6"/>
        <end position="26"/>
    </location>
</feature>
<comment type="caution">
    <text evidence="2">The sequence shown here is derived from an EMBL/GenBank/DDBJ whole genome shotgun (WGS) entry which is preliminary data.</text>
</comment>
<feature type="transmembrane region" description="Helical" evidence="1">
    <location>
        <begin position="46"/>
        <end position="66"/>
    </location>
</feature>
<gene>
    <name evidence="2" type="ORF">ACFP5Y_09530</name>
</gene>
<protein>
    <submittedName>
        <fullName evidence="2">DUF1146 family protein</fullName>
    </submittedName>
</protein>
<dbReference type="Pfam" id="PF06612">
    <property type="entry name" value="DUF1146"/>
    <property type="match status" value="1"/>
</dbReference>
<name>A0ABW1S152_9LACO</name>
<keyword evidence="1" id="KW-0812">Transmembrane</keyword>
<evidence type="ECO:0000313" key="2">
    <source>
        <dbReference type="EMBL" id="MFC6181462.1"/>
    </source>
</evidence>